<evidence type="ECO:0000313" key="1">
    <source>
        <dbReference type="EMBL" id="PKK88416.1"/>
    </source>
</evidence>
<dbReference type="InterPro" id="IPR010985">
    <property type="entry name" value="Ribbon_hlx_hlx"/>
</dbReference>
<evidence type="ECO:0000313" key="2">
    <source>
        <dbReference type="Proteomes" id="UP000233256"/>
    </source>
</evidence>
<organism evidence="1 2">
    <name type="scientific">Candidatus Wallbacteria bacterium HGW-Wallbacteria-1</name>
    <dbReference type="NCBI Taxonomy" id="2013854"/>
    <lineage>
        <taxon>Bacteria</taxon>
        <taxon>Candidatus Walliibacteriota</taxon>
    </lineage>
</organism>
<gene>
    <name evidence="1" type="ORF">CVV64_18865</name>
</gene>
<comment type="caution">
    <text evidence="1">The sequence shown here is derived from an EMBL/GenBank/DDBJ whole genome shotgun (WGS) entry which is preliminary data.</text>
</comment>
<protein>
    <recommendedName>
        <fullName evidence="3">Antitoxin</fullName>
    </recommendedName>
</protein>
<sequence>MKTLNVRLDDWTHKNLKAIAALKETTISELLKILVGKEIEENPEECVLCRKFGHEPNETTRKAMAEKGGKSFKSVKALLEDLQSD</sequence>
<name>A0A2N1PJC4_9BACT</name>
<dbReference type="SUPFAM" id="SSF47598">
    <property type="entry name" value="Ribbon-helix-helix"/>
    <property type="match status" value="1"/>
</dbReference>
<dbReference type="EMBL" id="PGXC01000047">
    <property type="protein sequence ID" value="PKK88416.1"/>
    <property type="molecule type" value="Genomic_DNA"/>
</dbReference>
<proteinExistence type="predicted"/>
<dbReference type="Proteomes" id="UP000233256">
    <property type="component" value="Unassembled WGS sequence"/>
</dbReference>
<evidence type="ECO:0008006" key="3">
    <source>
        <dbReference type="Google" id="ProtNLM"/>
    </source>
</evidence>
<dbReference type="GO" id="GO:0006355">
    <property type="term" value="P:regulation of DNA-templated transcription"/>
    <property type="evidence" value="ECO:0007669"/>
    <property type="project" value="InterPro"/>
</dbReference>
<accession>A0A2N1PJC4</accession>
<dbReference type="AlphaFoldDB" id="A0A2N1PJC4"/>
<reference evidence="1 2" key="1">
    <citation type="journal article" date="2017" name="ISME J.">
        <title>Potential for microbial H2 and metal transformations associated with novel bacteria and archaea in deep terrestrial subsurface sediments.</title>
        <authorList>
            <person name="Hernsdorf A.W."/>
            <person name="Amano Y."/>
            <person name="Miyakawa K."/>
            <person name="Ise K."/>
            <person name="Suzuki Y."/>
            <person name="Anantharaman K."/>
            <person name="Probst A."/>
            <person name="Burstein D."/>
            <person name="Thomas B.C."/>
            <person name="Banfield J.F."/>
        </authorList>
    </citation>
    <scope>NUCLEOTIDE SEQUENCE [LARGE SCALE GENOMIC DNA]</scope>
    <source>
        <strain evidence="1">HGW-Wallbacteria-1</strain>
    </source>
</reference>